<keyword evidence="2" id="KW-1185">Reference proteome</keyword>
<protein>
    <submittedName>
        <fullName evidence="1">UNCHARACTERIZED</fullName>
    </submittedName>
</protein>
<dbReference type="AlphaFoldDB" id="A0A0P1AH47"/>
<proteinExistence type="predicted"/>
<evidence type="ECO:0000313" key="2">
    <source>
        <dbReference type="Proteomes" id="UP000054928"/>
    </source>
</evidence>
<reference evidence="2" key="1">
    <citation type="submission" date="2014-09" db="EMBL/GenBank/DDBJ databases">
        <authorList>
            <person name="Sharma Rahul"/>
            <person name="Thines Marco"/>
        </authorList>
    </citation>
    <scope>NUCLEOTIDE SEQUENCE [LARGE SCALE GENOMIC DNA]</scope>
</reference>
<dbReference type="OrthoDB" id="25131at2759"/>
<dbReference type="RefSeq" id="XP_024576792.1">
    <property type="nucleotide sequence ID" value="XM_024726079.1"/>
</dbReference>
<organism evidence="1 2">
    <name type="scientific">Plasmopara halstedii</name>
    <name type="common">Downy mildew of sunflower</name>
    <dbReference type="NCBI Taxonomy" id="4781"/>
    <lineage>
        <taxon>Eukaryota</taxon>
        <taxon>Sar</taxon>
        <taxon>Stramenopiles</taxon>
        <taxon>Oomycota</taxon>
        <taxon>Peronosporomycetes</taxon>
        <taxon>Peronosporales</taxon>
        <taxon>Peronosporaceae</taxon>
        <taxon>Plasmopara</taxon>
    </lineage>
</organism>
<name>A0A0P1AH47_PLAHL</name>
<dbReference type="STRING" id="4781.A0A0P1AH47"/>
<dbReference type="GeneID" id="36405677"/>
<accession>A0A0P1AH47</accession>
<sequence>MLHSPPSEDGVVCFFDCRIPDEDDAIESILNVESAVTTVGFLVLKEKTLFVSQALKRLYCQLD</sequence>
<dbReference type="Proteomes" id="UP000054928">
    <property type="component" value="Unassembled WGS sequence"/>
</dbReference>
<evidence type="ECO:0000313" key="1">
    <source>
        <dbReference type="EMBL" id="CEG40423.1"/>
    </source>
</evidence>
<dbReference type="EMBL" id="CCYD01000482">
    <property type="protein sequence ID" value="CEG40423.1"/>
    <property type="molecule type" value="Genomic_DNA"/>
</dbReference>